<dbReference type="PANTHER" id="PTHR33121">
    <property type="entry name" value="CYCLIC DI-GMP PHOSPHODIESTERASE PDEF"/>
    <property type="match status" value="1"/>
</dbReference>
<organism evidence="2 3">
    <name type="scientific">Brevundimonas lenta</name>
    <dbReference type="NCBI Taxonomy" id="424796"/>
    <lineage>
        <taxon>Bacteria</taxon>
        <taxon>Pseudomonadati</taxon>
        <taxon>Pseudomonadota</taxon>
        <taxon>Alphaproteobacteria</taxon>
        <taxon>Caulobacterales</taxon>
        <taxon>Caulobacteraceae</taxon>
        <taxon>Brevundimonas</taxon>
    </lineage>
</organism>
<dbReference type="SMART" id="SM00052">
    <property type="entry name" value="EAL"/>
    <property type="match status" value="1"/>
</dbReference>
<dbReference type="GO" id="GO:0071111">
    <property type="term" value="F:cyclic-guanylate-specific phosphodiesterase activity"/>
    <property type="evidence" value="ECO:0007669"/>
    <property type="project" value="InterPro"/>
</dbReference>
<dbReference type="InterPro" id="IPR001633">
    <property type="entry name" value="EAL_dom"/>
</dbReference>
<comment type="caution">
    <text evidence="2">The sequence shown here is derived from an EMBL/GenBank/DDBJ whole genome shotgun (WGS) entry which is preliminary data.</text>
</comment>
<keyword evidence="3" id="KW-1185">Reference proteome</keyword>
<proteinExistence type="predicted"/>
<dbReference type="Gene3D" id="3.20.20.450">
    <property type="entry name" value="EAL domain"/>
    <property type="match status" value="1"/>
</dbReference>
<gene>
    <name evidence="2" type="ORF">GGR12_001928</name>
</gene>
<dbReference type="RefSeq" id="WP_183204190.1">
    <property type="nucleotide sequence ID" value="NZ_BAAAER010000001.1"/>
</dbReference>
<evidence type="ECO:0000313" key="3">
    <source>
        <dbReference type="Proteomes" id="UP000529946"/>
    </source>
</evidence>
<dbReference type="CDD" id="cd01948">
    <property type="entry name" value="EAL"/>
    <property type="match status" value="1"/>
</dbReference>
<dbReference type="PANTHER" id="PTHR33121:SF79">
    <property type="entry name" value="CYCLIC DI-GMP PHOSPHODIESTERASE PDED-RELATED"/>
    <property type="match status" value="1"/>
</dbReference>
<accession>A0A7W6JDD7</accession>
<reference evidence="2 3" key="1">
    <citation type="submission" date="2020-08" db="EMBL/GenBank/DDBJ databases">
        <title>Genomic Encyclopedia of Type Strains, Phase IV (KMG-IV): sequencing the most valuable type-strain genomes for metagenomic binning, comparative biology and taxonomic classification.</title>
        <authorList>
            <person name="Goeker M."/>
        </authorList>
    </citation>
    <scope>NUCLEOTIDE SEQUENCE [LARGE SCALE GENOMIC DNA]</scope>
    <source>
        <strain evidence="2 3">DSM 23960</strain>
    </source>
</reference>
<dbReference type="Proteomes" id="UP000529946">
    <property type="component" value="Unassembled WGS sequence"/>
</dbReference>
<dbReference type="Pfam" id="PF00563">
    <property type="entry name" value="EAL"/>
    <property type="match status" value="1"/>
</dbReference>
<evidence type="ECO:0000259" key="1">
    <source>
        <dbReference type="PROSITE" id="PS50883"/>
    </source>
</evidence>
<dbReference type="InterPro" id="IPR050706">
    <property type="entry name" value="Cyclic-di-GMP_PDE-like"/>
</dbReference>
<protein>
    <submittedName>
        <fullName evidence="2">EAL domain-containing protein (Putative c-di-GMP-specific phosphodiesterase class I)</fullName>
    </submittedName>
</protein>
<dbReference type="SUPFAM" id="SSF141868">
    <property type="entry name" value="EAL domain-like"/>
    <property type="match status" value="1"/>
</dbReference>
<evidence type="ECO:0000313" key="2">
    <source>
        <dbReference type="EMBL" id="MBB4083062.1"/>
    </source>
</evidence>
<name>A0A7W6JDD7_9CAUL</name>
<sequence>MSMKSRLLGMAFASADVLLELDGERVTFALGAGPVPGVDPGAAWAGQPLDTILDPACQNAVASQLRKLKPGVRSEPVGIRVLTGDGRARKAIIRAFALPELAPFISCALVWDGPPVQAETPKPILDARGLLQRLGSILSQGGTGPELAVDFLEIPGLGAADEAHRRAGARIEASLQARSHQGASAARLAPDRFALVRDSADISDLAEAIRTAGVAEGLNLSAITSRGELGKAEAAVAVRTLRFALEDCLKDGAEAGSRFGERLKRTVQDADRFRGIVRERQFSLAWQPILALDSRAVHHFEALARFGGAAQAPTGPISMAEELGLIESFDLAVAEKALLQLRQPGFGLTKAAVNVSAVSLTGDGYVQGLLRMTSAYPDMRKRLMVEITETSELADLDAANRRVKALRDAGIKVCLDDFGVGAASLDYLRKLQIDIVKIDGAFVRDIETDAKVRTLAGHLVDLCRELKIETVAEMVETEGQAEAVKALGVDYGQGWLFGRPTPTPALSAPAAVGKRVGEVVGWG</sequence>
<feature type="domain" description="EAL" evidence="1">
    <location>
        <begin position="266"/>
        <end position="514"/>
    </location>
</feature>
<dbReference type="AlphaFoldDB" id="A0A7W6JDD7"/>
<dbReference type="EMBL" id="JACIDM010000002">
    <property type="protein sequence ID" value="MBB4083062.1"/>
    <property type="molecule type" value="Genomic_DNA"/>
</dbReference>
<dbReference type="InterPro" id="IPR035919">
    <property type="entry name" value="EAL_sf"/>
</dbReference>
<dbReference type="PROSITE" id="PS50883">
    <property type="entry name" value="EAL"/>
    <property type="match status" value="1"/>
</dbReference>